<evidence type="ECO:0000256" key="7">
    <source>
        <dbReference type="SAM" id="MobiDB-lite"/>
    </source>
</evidence>
<dbReference type="EMBL" id="CM017877">
    <property type="protein sequence ID" value="KAG1346537.1"/>
    <property type="molecule type" value="Genomic_DNA"/>
</dbReference>
<feature type="compositionally biased region" description="Basic and acidic residues" evidence="7">
    <location>
        <begin position="103"/>
        <end position="121"/>
    </location>
</feature>
<feature type="compositionally biased region" description="Pro residues" evidence="7">
    <location>
        <begin position="49"/>
        <end position="70"/>
    </location>
</feature>
<keyword evidence="4 6" id="KW-0804">Transcription</keyword>
<feature type="compositionally biased region" description="Basic and acidic residues" evidence="7">
    <location>
        <begin position="11"/>
        <end position="21"/>
    </location>
</feature>
<comment type="caution">
    <text evidence="9">The sequence shown here is derived from an EMBL/GenBank/DDBJ whole genome shotgun (WGS) entry which is preliminary data.</text>
</comment>
<dbReference type="Proteomes" id="UP000797356">
    <property type="component" value="Chromosome 6"/>
</dbReference>
<evidence type="ECO:0000256" key="1">
    <source>
        <dbReference type="ARBA" id="ARBA00004123"/>
    </source>
</evidence>
<evidence type="ECO:0000256" key="2">
    <source>
        <dbReference type="ARBA" id="ARBA00022491"/>
    </source>
</evidence>
<feature type="domain" description="OVATE" evidence="8">
    <location>
        <begin position="304"/>
        <end position="363"/>
    </location>
</feature>
<evidence type="ECO:0000313" key="9">
    <source>
        <dbReference type="EMBL" id="KAG1346537.1"/>
    </source>
</evidence>
<dbReference type="GO" id="GO:0045892">
    <property type="term" value="P:negative regulation of DNA-templated transcription"/>
    <property type="evidence" value="ECO:0007669"/>
    <property type="project" value="UniProtKB-UniRule"/>
</dbReference>
<comment type="function">
    <text evidence="6">Transcriptional repressor that regulates multiple aspects of plant growth and development.</text>
</comment>
<protein>
    <recommendedName>
        <fullName evidence="6">Transcription repressor</fullName>
    </recommendedName>
    <alternativeName>
        <fullName evidence="6">Ovate family protein</fullName>
    </alternativeName>
</protein>
<feature type="compositionally biased region" description="Basic residues" evidence="7">
    <location>
        <begin position="122"/>
        <end position="133"/>
    </location>
</feature>
<feature type="region of interest" description="Disordered" evidence="7">
    <location>
        <begin position="1"/>
        <end position="26"/>
    </location>
</feature>
<dbReference type="InterPro" id="IPR006458">
    <property type="entry name" value="Ovate_C"/>
</dbReference>
<proteinExistence type="predicted"/>
<keyword evidence="2 6" id="KW-0678">Repressor</keyword>
<feature type="compositionally biased region" description="Basic and acidic residues" evidence="7">
    <location>
        <begin position="189"/>
        <end position="199"/>
    </location>
</feature>
<dbReference type="InterPro" id="IPR038933">
    <property type="entry name" value="Ovate"/>
</dbReference>
<dbReference type="OrthoDB" id="1928390at2759"/>
<evidence type="ECO:0000313" key="10">
    <source>
        <dbReference type="Proteomes" id="UP000797356"/>
    </source>
</evidence>
<dbReference type="PANTHER" id="PTHR33057:SF82">
    <property type="entry name" value="TRANSCRIPTION REPRESSOR OFP5"/>
    <property type="match status" value="1"/>
</dbReference>
<feature type="compositionally biased region" description="Basic and acidic residues" evidence="7">
    <location>
        <begin position="242"/>
        <end position="257"/>
    </location>
</feature>
<evidence type="ECO:0000259" key="8">
    <source>
        <dbReference type="PROSITE" id="PS51754"/>
    </source>
</evidence>
<dbReference type="GO" id="GO:0005634">
    <property type="term" value="C:nucleus"/>
    <property type="evidence" value="ECO:0007669"/>
    <property type="project" value="UniProtKB-SubCell"/>
</dbReference>
<dbReference type="Pfam" id="PF04844">
    <property type="entry name" value="Ovate"/>
    <property type="match status" value="1"/>
</dbReference>
<comment type="subcellular location">
    <subcellularLocation>
        <location evidence="1 6">Nucleus</location>
    </subcellularLocation>
</comment>
<evidence type="ECO:0000256" key="4">
    <source>
        <dbReference type="ARBA" id="ARBA00023163"/>
    </source>
</evidence>
<feature type="region of interest" description="Disordered" evidence="7">
    <location>
        <begin position="43"/>
        <end position="81"/>
    </location>
</feature>
<evidence type="ECO:0000256" key="5">
    <source>
        <dbReference type="ARBA" id="ARBA00023242"/>
    </source>
</evidence>
<gene>
    <name evidence="9" type="ORF">COCNU_06G003660</name>
</gene>
<feature type="region of interest" description="Disordered" evidence="7">
    <location>
        <begin position="97"/>
        <end position="275"/>
    </location>
</feature>
<keyword evidence="3 6" id="KW-0805">Transcription regulation</keyword>
<dbReference type="PROSITE" id="PS51754">
    <property type="entry name" value="OVATE"/>
    <property type="match status" value="1"/>
</dbReference>
<name>A0A8K0N2Y1_COCNU</name>
<evidence type="ECO:0000256" key="6">
    <source>
        <dbReference type="RuleBase" id="RU367028"/>
    </source>
</evidence>
<organism evidence="9 10">
    <name type="scientific">Cocos nucifera</name>
    <name type="common">Coconut palm</name>
    <dbReference type="NCBI Taxonomy" id="13894"/>
    <lineage>
        <taxon>Eukaryota</taxon>
        <taxon>Viridiplantae</taxon>
        <taxon>Streptophyta</taxon>
        <taxon>Embryophyta</taxon>
        <taxon>Tracheophyta</taxon>
        <taxon>Spermatophyta</taxon>
        <taxon>Magnoliopsida</taxon>
        <taxon>Liliopsida</taxon>
        <taxon>Arecaceae</taxon>
        <taxon>Arecoideae</taxon>
        <taxon>Cocoseae</taxon>
        <taxon>Attaleinae</taxon>
        <taxon>Cocos</taxon>
    </lineage>
</organism>
<feature type="compositionally biased region" description="Basic residues" evidence="7">
    <location>
        <begin position="200"/>
        <end position="215"/>
    </location>
</feature>
<keyword evidence="10" id="KW-1185">Reference proteome</keyword>
<dbReference type="NCBIfam" id="TIGR01568">
    <property type="entry name" value="A_thal_3678"/>
    <property type="match status" value="1"/>
</dbReference>
<evidence type="ECO:0000256" key="3">
    <source>
        <dbReference type="ARBA" id="ARBA00023015"/>
    </source>
</evidence>
<reference evidence="9" key="1">
    <citation type="journal article" date="2017" name="Gigascience">
        <title>The genome draft of coconut (Cocos nucifera).</title>
        <authorList>
            <person name="Xiao Y."/>
            <person name="Xu P."/>
            <person name="Fan H."/>
            <person name="Baudouin L."/>
            <person name="Xia W."/>
            <person name="Bocs S."/>
            <person name="Xu J."/>
            <person name="Li Q."/>
            <person name="Guo A."/>
            <person name="Zhou L."/>
            <person name="Li J."/>
            <person name="Wu Y."/>
            <person name="Ma Z."/>
            <person name="Armero A."/>
            <person name="Issali A.E."/>
            <person name="Liu N."/>
            <person name="Peng M."/>
            <person name="Yang Y."/>
        </authorList>
    </citation>
    <scope>NUCLEOTIDE SEQUENCE</scope>
    <source>
        <tissue evidence="9">Spear leaf of Hainan Tall coconut</tissue>
    </source>
</reference>
<reference evidence="9" key="2">
    <citation type="submission" date="2019-07" db="EMBL/GenBank/DDBJ databases">
        <authorList>
            <person name="Yang Y."/>
            <person name="Bocs S."/>
            <person name="Baudouin L."/>
        </authorList>
    </citation>
    <scope>NUCLEOTIDE SEQUENCE</scope>
    <source>
        <tissue evidence="9">Spear leaf of Hainan Tall coconut</tissue>
    </source>
</reference>
<sequence>MKWGRKQAKHQLQEEEKEKKHSTSSFSISNILPLCWFSKLRNLSSKPKAPTPKPVRNAPGPPSFPPPPPSPRHRSASDHLSFSPAVLDRLVARFPASFSDAADAPRRRSIGEDDSLLARDRTNHRRGIARSARHNSVGELDFRPPPPPSSFADCRPNMELAESQPLGHLIPFSRRSSRRPPRNLEPASESEKSESDPSRMRHRRLRRRRRRRRSRSGREGGGAPEETEGLPARRTKPPPATDPDRTEENRSGGEARKSISGRIRPKVRVCSPRPSVASRVEMGRVKARRRAEAEERKGLESFAVVKCSCDPQKDFRESMVEMIWEKRIGRPEELESLLACYLSLNSDEHHDVIVKVFRQVWFDLNPERFSSRRFN</sequence>
<dbReference type="PANTHER" id="PTHR33057">
    <property type="entry name" value="TRANSCRIPTION REPRESSOR OFP7-RELATED"/>
    <property type="match status" value="1"/>
</dbReference>
<keyword evidence="5 6" id="KW-0539">Nucleus</keyword>
<accession>A0A8K0N2Y1</accession>
<dbReference type="AlphaFoldDB" id="A0A8K0N2Y1"/>